<evidence type="ECO:0000313" key="2">
    <source>
        <dbReference type="EMBL" id="KOM25564.1"/>
    </source>
</evidence>
<organism evidence="2 3">
    <name type="scientific">Phaseolus angularis</name>
    <name type="common">Azuki bean</name>
    <name type="synonym">Vigna angularis</name>
    <dbReference type="NCBI Taxonomy" id="3914"/>
    <lineage>
        <taxon>Eukaryota</taxon>
        <taxon>Viridiplantae</taxon>
        <taxon>Streptophyta</taxon>
        <taxon>Embryophyta</taxon>
        <taxon>Tracheophyta</taxon>
        <taxon>Spermatophyta</taxon>
        <taxon>Magnoliopsida</taxon>
        <taxon>eudicotyledons</taxon>
        <taxon>Gunneridae</taxon>
        <taxon>Pentapetalae</taxon>
        <taxon>rosids</taxon>
        <taxon>fabids</taxon>
        <taxon>Fabales</taxon>
        <taxon>Fabaceae</taxon>
        <taxon>Papilionoideae</taxon>
        <taxon>50 kb inversion clade</taxon>
        <taxon>NPAAA clade</taxon>
        <taxon>indigoferoid/millettioid clade</taxon>
        <taxon>Phaseoleae</taxon>
        <taxon>Vigna</taxon>
    </lineage>
</organism>
<dbReference type="EMBL" id="KQ258270">
    <property type="protein sequence ID" value="KOM25564.1"/>
    <property type="molecule type" value="Genomic_DNA"/>
</dbReference>
<reference evidence="3" key="1">
    <citation type="journal article" date="2015" name="Proc. Natl. Acad. Sci. U.S.A.">
        <title>Genome sequencing of adzuki bean (Vigna angularis) provides insight into high starch and low fat accumulation and domestication.</title>
        <authorList>
            <person name="Yang K."/>
            <person name="Tian Z."/>
            <person name="Chen C."/>
            <person name="Luo L."/>
            <person name="Zhao B."/>
            <person name="Wang Z."/>
            <person name="Yu L."/>
            <person name="Li Y."/>
            <person name="Sun Y."/>
            <person name="Li W."/>
            <person name="Chen Y."/>
            <person name="Li Y."/>
            <person name="Zhang Y."/>
            <person name="Ai D."/>
            <person name="Zhao J."/>
            <person name="Shang C."/>
            <person name="Ma Y."/>
            <person name="Wu B."/>
            <person name="Wang M."/>
            <person name="Gao L."/>
            <person name="Sun D."/>
            <person name="Zhang P."/>
            <person name="Guo F."/>
            <person name="Wang W."/>
            <person name="Li Y."/>
            <person name="Wang J."/>
            <person name="Varshney R.K."/>
            <person name="Wang J."/>
            <person name="Ling H.Q."/>
            <person name="Wan P."/>
        </authorList>
    </citation>
    <scope>NUCLEOTIDE SEQUENCE</scope>
    <source>
        <strain evidence="3">cv. Jingnong 6</strain>
    </source>
</reference>
<feature type="region of interest" description="Disordered" evidence="1">
    <location>
        <begin position="42"/>
        <end position="70"/>
    </location>
</feature>
<evidence type="ECO:0000313" key="3">
    <source>
        <dbReference type="Proteomes" id="UP000053144"/>
    </source>
</evidence>
<proteinExistence type="predicted"/>
<sequence length="148" mass="16091">MRSEETYISTREKSSSCVVFGCCLLHEPHTALNALGSPLSPLLPPPRSPPNAATTNFSRSPCNHRTDRHQNACAKDRDDVREQNLANLGNVGDGSMARRKGKAGEGLMARRKGECCRGKPKSAGVNYTSTLPRVIYPSAEKPSVKTLR</sequence>
<protein>
    <submittedName>
        <fullName evidence="2">Uncharacterized protein</fullName>
    </submittedName>
</protein>
<feature type="compositionally biased region" description="Polar residues" evidence="1">
    <location>
        <begin position="51"/>
        <end position="63"/>
    </location>
</feature>
<dbReference type="Proteomes" id="UP000053144">
    <property type="component" value="Unassembled WGS sequence"/>
</dbReference>
<feature type="region of interest" description="Disordered" evidence="1">
    <location>
        <begin position="87"/>
        <end position="108"/>
    </location>
</feature>
<accession>A0A0L9T630</accession>
<dbReference type="Gramene" id="KOM25564">
    <property type="protein sequence ID" value="KOM25564"/>
    <property type="gene ID" value="LR48_Vigan118s001400"/>
</dbReference>
<gene>
    <name evidence="2" type="ORF">LR48_Vigan118s001400</name>
</gene>
<evidence type="ECO:0000256" key="1">
    <source>
        <dbReference type="SAM" id="MobiDB-lite"/>
    </source>
</evidence>
<name>A0A0L9T630_PHAAN</name>
<dbReference type="AlphaFoldDB" id="A0A0L9T630"/>